<feature type="transmembrane region" description="Helical" evidence="1">
    <location>
        <begin position="33"/>
        <end position="54"/>
    </location>
</feature>
<dbReference type="EMBL" id="BAUU01000009">
    <property type="protein sequence ID" value="GAE30142.1"/>
    <property type="molecule type" value="Genomic_DNA"/>
</dbReference>
<dbReference type="Proteomes" id="UP000018895">
    <property type="component" value="Unassembled WGS sequence"/>
</dbReference>
<keyword evidence="1" id="KW-0812">Transmembrane</keyword>
<dbReference type="Pfam" id="PF06961">
    <property type="entry name" value="DUF1294"/>
    <property type="match status" value="1"/>
</dbReference>
<reference evidence="2" key="1">
    <citation type="journal article" date="2014" name="Genome Announc.">
        <title>Draft Genome Sequences of Three Alkaliphilic Bacillus Strains, Bacillus wakoensis JCM 9140T, Bacillus akibai JCM 9157T, and Bacillus hemicellulosilyticus JCM 9152T.</title>
        <authorList>
            <person name="Yuki M."/>
            <person name="Oshima K."/>
            <person name="Suda W."/>
            <person name="Oshida Y."/>
            <person name="Kitamura K."/>
            <person name="Iida T."/>
            <person name="Hattori M."/>
            <person name="Ohkuma M."/>
        </authorList>
    </citation>
    <scope>NUCLEOTIDE SEQUENCE [LARGE SCALE GENOMIC DNA]</scope>
    <source>
        <strain evidence="2">JCM 9152</strain>
    </source>
</reference>
<gene>
    <name evidence="2" type="ORF">JCM9152_1539</name>
</gene>
<dbReference type="InterPro" id="IPR010718">
    <property type="entry name" value="DUF1294"/>
</dbReference>
<evidence type="ECO:0000313" key="2">
    <source>
        <dbReference type="EMBL" id="GAE30142.1"/>
    </source>
</evidence>
<organism evidence="2 3">
    <name type="scientific">Halalkalibacter hemicellulosilyticusJCM 9152</name>
    <dbReference type="NCBI Taxonomy" id="1236971"/>
    <lineage>
        <taxon>Bacteria</taxon>
        <taxon>Bacillati</taxon>
        <taxon>Bacillota</taxon>
        <taxon>Bacilli</taxon>
        <taxon>Bacillales</taxon>
        <taxon>Bacillaceae</taxon>
        <taxon>Halalkalibacter</taxon>
    </lineage>
</organism>
<dbReference type="OrthoDB" id="1698854at2"/>
<keyword evidence="1" id="KW-1133">Transmembrane helix</keyword>
<dbReference type="AlphaFoldDB" id="W4QDW5"/>
<feature type="transmembrane region" description="Helical" evidence="1">
    <location>
        <begin position="66"/>
        <end position="88"/>
    </location>
</feature>
<protein>
    <submittedName>
        <fullName evidence="2">Membrane protein</fullName>
    </submittedName>
</protein>
<name>W4QDW5_9BACI</name>
<keyword evidence="3" id="KW-1185">Reference proteome</keyword>
<keyword evidence="1" id="KW-0472">Membrane</keyword>
<sequence length="90" mass="10432">MLALLLYITFWTVVSYAVMKVDKKRAQTGERRISEKTLFTLAWLGGSLGIWLGMKSFRHKTKKRRFVVGLPFIIIIQIIVIFIIFLSIEA</sequence>
<comment type="caution">
    <text evidence="2">The sequence shown here is derived from an EMBL/GenBank/DDBJ whole genome shotgun (WGS) entry which is preliminary data.</text>
</comment>
<dbReference type="InterPro" id="IPR012156">
    <property type="entry name" value="Cold_shock_CspA"/>
</dbReference>
<dbReference type="GO" id="GO:0003676">
    <property type="term" value="F:nucleic acid binding"/>
    <property type="evidence" value="ECO:0007669"/>
    <property type="project" value="InterPro"/>
</dbReference>
<proteinExistence type="predicted"/>
<dbReference type="RefSeq" id="WP_035342529.1">
    <property type="nucleotide sequence ID" value="NZ_BAUU01000009.1"/>
</dbReference>
<evidence type="ECO:0000313" key="3">
    <source>
        <dbReference type="Proteomes" id="UP000018895"/>
    </source>
</evidence>
<evidence type="ECO:0000256" key="1">
    <source>
        <dbReference type="SAM" id="Phobius"/>
    </source>
</evidence>
<accession>W4QDW5</accession>
<dbReference type="STRING" id="1236971.JCM9152_1539"/>
<dbReference type="PIRSF" id="PIRSF002599">
    <property type="entry name" value="Cold_shock_A"/>
    <property type="match status" value="1"/>
</dbReference>